<dbReference type="PANTHER" id="PTHR43792:SF1">
    <property type="entry name" value="N-ACETYLTRANSFERASE DOMAIN-CONTAINING PROTEIN"/>
    <property type="match status" value="1"/>
</dbReference>
<dbReference type="InterPro" id="IPR051531">
    <property type="entry name" value="N-acetyltransferase"/>
</dbReference>
<accession>A0A8J8FGY9</accession>
<dbReference type="AlphaFoldDB" id="A0A8J8FGY9"/>
<protein>
    <submittedName>
        <fullName evidence="2">GNAT family N-acetyltransferase</fullName>
    </submittedName>
</protein>
<evidence type="ECO:0000313" key="2">
    <source>
        <dbReference type="EMBL" id="NNV55666.1"/>
    </source>
</evidence>
<gene>
    <name evidence="2" type="ORF">GD597_09360</name>
</gene>
<name>A0A8J8FGY9_9BACT</name>
<comment type="caution">
    <text evidence="2">The sequence shown here is derived from an EMBL/GenBank/DDBJ whole genome shotgun (WGS) entry which is preliminary data.</text>
</comment>
<sequence length="167" mass="19423">MIIFETPRLIIRQFTKNDLQHFFDLNGNEEVVRYIRPAVNREEAEKSLLWNIAFYASHPNLGRWAVIEKATNAFAGSFALIPIEQEKEKLQIGYALLPQFWGMGYASELVHFGKPFFFEHHFQDILYAVTEQPNLASQQVLLKSGFTMVGNMMEGSKILIRFKFHRP</sequence>
<dbReference type="InterPro" id="IPR016181">
    <property type="entry name" value="Acyl_CoA_acyltransferase"/>
</dbReference>
<dbReference type="PROSITE" id="PS51186">
    <property type="entry name" value="GNAT"/>
    <property type="match status" value="1"/>
</dbReference>
<dbReference type="GO" id="GO:0016747">
    <property type="term" value="F:acyltransferase activity, transferring groups other than amino-acyl groups"/>
    <property type="evidence" value="ECO:0007669"/>
    <property type="project" value="InterPro"/>
</dbReference>
<dbReference type="InterPro" id="IPR000182">
    <property type="entry name" value="GNAT_dom"/>
</dbReference>
<dbReference type="Proteomes" id="UP000598971">
    <property type="component" value="Unassembled WGS sequence"/>
</dbReference>
<reference evidence="2" key="1">
    <citation type="submission" date="2019-10" db="EMBL/GenBank/DDBJ databases">
        <title>Draft genome sequence of Panacibacter sp. KCS-6.</title>
        <authorList>
            <person name="Yim K.J."/>
        </authorList>
    </citation>
    <scope>NUCLEOTIDE SEQUENCE</scope>
    <source>
        <strain evidence="2">KCS-6</strain>
    </source>
</reference>
<dbReference type="PANTHER" id="PTHR43792">
    <property type="entry name" value="GNAT FAMILY, PUTATIVE (AFU_ORTHOLOGUE AFUA_3G00765)-RELATED-RELATED"/>
    <property type="match status" value="1"/>
</dbReference>
<feature type="domain" description="N-acetyltransferase" evidence="1">
    <location>
        <begin position="9"/>
        <end position="167"/>
    </location>
</feature>
<dbReference type="EMBL" id="WHPF01000006">
    <property type="protein sequence ID" value="NNV55666.1"/>
    <property type="molecule type" value="Genomic_DNA"/>
</dbReference>
<proteinExistence type="predicted"/>
<organism evidence="2 3">
    <name type="scientific">Limnovirga soli</name>
    <dbReference type="NCBI Taxonomy" id="2656915"/>
    <lineage>
        <taxon>Bacteria</taxon>
        <taxon>Pseudomonadati</taxon>
        <taxon>Bacteroidota</taxon>
        <taxon>Chitinophagia</taxon>
        <taxon>Chitinophagales</taxon>
        <taxon>Chitinophagaceae</taxon>
        <taxon>Limnovirga</taxon>
    </lineage>
</organism>
<evidence type="ECO:0000313" key="3">
    <source>
        <dbReference type="Proteomes" id="UP000598971"/>
    </source>
</evidence>
<dbReference type="SUPFAM" id="SSF55729">
    <property type="entry name" value="Acyl-CoA N-acyltransferases (Nat)"/>
    <property type="match status" value="1"/>
</dbReference>
<keyword evidence="3" id="KW-1185">Reference proteome</keyword>
<dbReference type="Pfam" id="PF13302">
    <property type="entry name" value="Acetyltransf_3"/>
    <property type="match status" value="1"/>
</dbReference>
<dbReference type="Gene3D" id="3.40.630.30">
    <property type="match status" value="1"/>
</dbReference>
<dbReference type="RefSeq" id="WP_171607599.1">
    <property type="nucleotide sequence ID" value="NZ_WHPF01000006.1"/>
</dbReference>
<evidence type="ECO:0000259" key="1">
    <source>
        <dbReference type="PROSITE" id="PS51186"/>
    </source>
</evidence>